<dbReference type="InterPro" id="IPR000014">
    <property type="entry name" value="PAS"/>
</dbReference>
<dbReference type="InterPro" id="IPR036457">
    <property type="entry name" value="PPM-type-like_dom_sf"/>
</dbReference>
<protein>
    <recommendedName>
        <fullName evidence="2">PAC domain-containing protein</fullName>
    </recommendedName>
</protein>
<gene>
    <name evidence="3" type="ORF">GCM10007047_30350</name>
</gene>
<dbReference type="InterPro" id="IPR013656">
    <property type="entry name" value="PAS_4"/>
</dbReference>
<dbReference type="Proteomes" id="UP000642829">
    <property type="component" value="Unassembled WGS sequence"/>
</dbReference>
<dbReference type="InterPro" id="IPR035965">
    <property type="entry name" value="PAS-like_dom_sf"/>
</dbReference>
<feature type="domain" description="PAC" evidence="2">
    <location>
        <begin position="89"/>
        <end position="141"/>
    </location>
</feature>
<dbReference type="InterPro" id="IPR052016">
    <property type="entry name" value="Bact_Sigma-Reg"/>
</dbReference>
<evidence type="ECO:0000313" key="4">
    <source>
        <dbReference type="Proteomes" id="UP000642829"/>
    </source>
</evidence>
<dbReference type="SUPFAM" id="SSF55785">
    <property type="entry name" value="PYP-like sensor domain (PAS domain)"/>
    <property type="match status" value="1"/>
</dbReference>
<dbReference type="AlphaFoldDB" id="A0A8J3DEF4"/>
<comment type="caution">
    <text evidence="3">The sequence shown here is derived from an EMBL/GenBank/DDBJ whole genome shotgun (WGS) entry which is preliminary data.</text>
</comment>
<reference evidence="3" key="2">
    <citation type="submission" date="2020-09" db="EMBL/GenBank/DDBJ databases">
        <authorList>
            <person name="Sun Q."/>
            <person name="Kim S."/>
        </authorList>
    </citation>
    <scope>NUCLEOTIDE SEQUENCE</scope>
    <source>
        <strain evidence="3">KCTC 12870</strain>
    </source>
</reference>
<dbReference type="Pfam" id="PF08448">
    <property type="entry name" value="PAS_4"/>
    <property type="match status" value="1"/>
</dbReference>
<accession>A0A8J3DEF4</accession>
<proteinExistence type="predicted"/>
<keyword evidence="4" id="KW-1185">Reference proteome</keyword>
<dbReference type="InterPro" id="IPR000700">
    <property type="entry name" value="PAS-assoc_C"/>
</dbReference>
<dbReference type="PANTHER" id="PTHR43156:SF2">
    <property type="entry name" value="STAGE II SPORULATION PROTEIN E"/>
    <property type="match status" value="1"/>
</dbReference>
<dbReference type="CDD" id="cd00130">
    <property type="entry name" value="PAS"/>
    <property type="match status" value="1"/>
</dbReference>
<dbReference type="EMBL" id="BMXG01000024">
    <property type="protein sequence ID" value="GHC10913.1"/>
    <property type="molecule type" value="Genomic_DNA"/>
</dbReference>
<keyword evidence="1" id="KW-0378">Hydrolase</keyword>
<dbReference type="Gene3D" id="3.60.40.10">
    <property type="entry name" value="PPM-type phosphatase domain"/>
    <property type="match status" value="1"/>
</dbReference>
<dbReference type="SUPFAM" id="SSF81606">
    <property type="entry name" value="PP2C-like"/>
    <property type="match status" value="1"/>
</dbReference>
<sequence>MPEDESVRPMVPGSRKLFQALMGQTPDRVYFKDMRSRFLVVSKALANKHGCEDADELIGKTDFDFFNEEHAREAFEDERKIILTGKPLINKEEREVWPDGSITWVSTTKVPLFLESGKIAGIMGISRDITEQHKTRVLLQHQNDILSRDLESARQVQKLMIPGRVPDFDGIVIGVSYRPMEAVGGDIIVFPVTPDKYTFFFIGDVCGHGLSAAMYTVLVRHLTDQLAGQYNGSPEQFLTSMNTLLMGKFTNRFMTTLCGHFLLAENGHITYTAANAGHPPPIIWRKETHTLETLKFSDSLAIGLMDEPASQIVHGELGSGDRIFLYTDGLPEILDAYGELSLEQLIRSTISLSPQYQADAMTERVRQIGEEITMEDDITLAVVEGP</sequence>
<evidence type="ECO:0000313" key="3">
    <source>
        <dbReference type="EMBL" id="GHC10913.1"/>
    </source>
</evidence>
<evidence type="ECO:0000259" key="2">
    <source>
        <dbReference type="PROSITE" id="PS50113"/>
    </source>
</evidence>
<dbReference type="PROSITE" id="PS50113">
    <property type="entry name" value="PAC"/>
    <property type="match status" value="1"/>
</dbReference>
<dbReference type="Gene3D" id="3.30.450.20">
    <property type="entry name" value="PAS domain"/>
    <property type="match status" value="1"/>
</dbReference>
<organism evidence="3 4">
    <name type="scientific">Cerasicoccus arenae</name>
    <dbReference type="NCBI Taxonomy" id="424488"/>
    <lineage>
        <taxon>Bacteria</taxon>
        <taxon>Pseudomonadati</taxon>
        <taxon>Verrucomicrobiota</taxon>
        <taxon>Opitutia</taxon>
        <taxon>Puniceicoccales</taxon>
        <taxon>Cerasicoccaceae</taxon>
        <taxon>Cerasicoccus</taxon>
    </lineage>
</organism>
<dbReference type="Pfam" id="PF07228">
    <property type="entry name" value="SpoIIE"/>
    <property type="match status" value="1"/>
</dbReference>
<dbReference type="SMART" id="SM00331">
    <property type="entry name" value="PP2C_SIG"/>
    <property type="match status" value="1"/>
</dbReference>
<reference evidence="3" key="1">
    <citation type="journal article" date="2014" name="Int. J. Syst. Evol. Microbiol.">
        <title>Complete genome sequence of Corynebacterium casei LMG S-19264T (=DSM 44701T), isolated from a smear-ripened cheese.</title>
        <authorList>
            <consortium name="US DOE Joint Genome Institute (JGI-PGF)"/>
            <person name="Walter F."/>
            <person name="Albersmeier A."/>
            <person name="Kalinowski J."/>
            <person name="Ruckert C."/>
        </authorList>
    </citation>
    <scope>NUCLEOTIDE SEQUENCE</scope>
    <source>
        <strain evidence="3">KCTC 12870</strain>
    </source>
</reference>
<dbReference type="NCBIfam" id="TIGR00229">
    <property type="entry name" value="sensory_box"/>
    <property type="match status" value="1"/>
</dbReference>
<evidence type="ECO:0000256" key="1">
    <source>
        <dbReference type="ARBA" id="ARBA00022801"/>
    </source>
</evidence>
<dbReference type="GO" id="GO:0016791">
    <property type="term" value="F:phosphatase activity"/>
    <property type="evidence" value="ECO:0007669"/>
    <property type="project" value="TreeGrafter"/>
</dbReference>
<dbReference type="PANTHER" id="PTHR43156">
    <property type="entry name" value="STAGE II SPORULATION PROTEIN E-RELATED"/>
    <property type="match status" value="1"/>
</dbReference>
<dbReference type="RefSeq" id="WP_189516758.1">
    <property type="nucleotide sequence ID" value="NZ_BMXG01000024.1"/>
</dbReference>
<name>A0A8J3DEF4_9BACT</name>
<dbReference type="InterPro" id="IPR001932">
    <property type="entry name" value="PPM-type_phosphatase-like_dom"/>
</dbReference>